<accession>A0A1I6HIW6</accession>
<evidence type="ECO:0000313" key="5">
    <source>
        <dbReference type="EMBL" id="KJL30352.1"/>
    </source>
</evidence>
<dbReference type="Proteomes" id="UP000033448">
    <property type="component" value="Unassembled WGS sequence"/>
</dbReference>
<dbReference type="InterPro" id="IPR036388">
    <property type="entry name" value="WH-like_DNA-bd_sf"/>
</dbReference>
<sequence length="155" mass="17094">MSDKPKVPVLDDVSKRIIELLQEDGRRPYAEIGRAVGLSEAAVRQRVQRLTDSGVVQIVAVTDPRQLGFSRMAMLGIRVDGDPRVAAEAIANIPEIAYVNVTLGSFDILAEAICESDEDLLELIATQIRTIEGVSHTECFLYAGLHKDLYNWGTR</sequence>
<dbReference type="InterPro" id="IPR036390">
    <property type="entry name" value="WH_DNA-bd_sf"/>
</dbReference>
<dbReference type="OrthoDB" id="7501856at2"/>
<dbReference type="GO" id="GO:0043565">
    <property type="term" value="F:sequence-specific DNA binding"/>
    <property type="evidence" value="ECO:0007669"/>
    <property type="project" value="InterPro"/>
</dbReference>
<dbReference type="PROSITE" id="PS00519">
    <property type="entry name" value="HTH_ASNC_1"/>
    <property type="match status" value="1"/>
</dbReference>
<dbReference type="InterPro" id="IPR011991">
    <property type="entry name" value="ArsR-like_HTH"/>
</dbReference>
<keyword evidence="1" id="KW-0805">Transcription regulation</keyword>
<evidence type="ECO:0000256" key="3">
    <source>
        <dbReference type="ARBA" id="ARBA00023163"/>
    </source>
</evidence>
<organism evidence="5 7">
    <name type="scientific">Microbacterium azadirachtae</name>
    <dbReference type="NCBI Taxonomy" id="582680"/>
    <lineage>
        <taxon>Bacteria</taxon>
        <taxon>Bacillati</taxon>
        <taxon>Actinomycetota</taxon>
        <taxon>Actinomycetes</taxon>
        <taxon>Micrococcales</taxon>
        <taxon>Microbacteriaceae</taxon>
        <taxon>Microbacterium</taxon>
    </lineage>
</organism>
<dbReference type="PANTHER" id="PTHR30154:SF34">
    <property type="entry name" value="TRANSCRIPTIONAL REGULATOR AZLB"/>
    <property type="match status" value="1"/>
</dbReference>
<protein>
    <submittedName>
        <fullName evidence="5">Regulatory protein AsnC</fullName>
    </submittedName>
    <submittedName>
        <fullName evidence="6">Transcriptional regulator, AsnC family</fullName>
    </submittedName>
</protein>
<dbReference type="InterPro" id="IPR019885">
    <property type="entry name" value="Tscrpt_reg_HTH_AsnC-type_CS"/>
</dbReference>
<evidence type="ECO:0000313" key="8">
    <source>
        <dbReference type="Proteomes" id="UP000198877"/>
    </source>
</evidence>
<dbReference type="CDD" id="cd00090">
    <property type="entry name" value="HTH_ARSR"/>
    <property type="match status" value="1"/>
</dbReference>
<evidence type="ECO:0000256" key="2">
    <source>
        <dbReference type="ARBA" id="ARBA00023125"/>
    </source>
</evidence>
<reference evidence="8" key="3">
    <citation type="submission" date="2016-10" db="EMBL/GenBank/DDBJ databases">
        <authorList>
            <person name="Varghese N."/>
            <person name="Submissions S."/>
        </authorList>
    </citation>
    <scope>NUCLEOTIDE SEQUENCE [LARGE SCALE GENOMIC DNA]</scope>
    <source>
        <strain evidence="8">CL127</strain>
    </source>
</reference>
<dbReference type="EMBL" id="JYIT01000044">
    <property type="protein sequence ID" value="KJL30352.1"/>
    <property type="molecule type" value="Genomic_DNA"/>
</dbReference>
<dbReference type="PATRIC" id="fig|582680.7.peg.273"/>
<dbReference type="InterPro" id="IPR054609">
    <property type="entry name" value="PF0864-like_C"/>
</dbReference>
<keyword evidence="7" id="KW-1185">Reference proteome</keyword>
<dbReference type="InterPro" id="IPR000485">
    <property type="entry name" value="AsnC-type_HTH_dom"/>
</dbReference>
<dbReference type="AlphaFoldDB" id="A0A0F0LAX5"/>
<dbReference type="SUPFAM" id="SSF46785">
    <property type="entry name" value="Winged helix' DNA-binding domain"/>
    <property type="match status" value="1"/>
</dbReference>
<dbReference type="PROSITE" id="PS50956">
    <property type="entry name" value="HTH_ASNC_2"/>
    <property type="match status" value="1"/>
</dbReference>
<name>A0A0F0LAX5_9MICO</name>
<keyword evidence="2" id="KW-0238">DNA-binding</keyword>
<evidence type="ECO:0000256" key="1">
    <source>
        <dbReference type="ARBA" id="ARBA00023015"/>
    </source>
</evidence>
<evidence type="ECO:0000313" key="7">
    <source>
        <dbReference type="Proteomes" id="UP000033448"/>
    </source>
</evidence>
<dbReference type="Pfam" id="PF22482">
    <property type="entry name" value="AsnC_trans_reg_3"/>
    <property type="match status" value="1"/>
</dbReference>
<evidence type="ECO:0000313" key="6">
    <source>
        <dbReference type="EMBL" id="SFR54409.1"/>
    </source>
</evidence>
<gene>
    <name evidence="5" type="primary">asnC_1</name>
    <name evidence="5" type="ORF">RL72_00259</name>
    <name evidence="6" type="ORF">SAMN04488591_1879</name>
</gene>
<dbReference type="PRINTS" id="PR00033">
    <property type="entry name" value="HTHASNC"/>
</dbReference>
<proteinExistence type="predicted"/>
<dbReference type="Gene3D" id="3.30.70.920">
    <property type="match status" value="1"/>
</dbReference>
<reference evidence="5 7" key="1">
    <citation type="submission" date="2015-02" db="EMBL/GenBank/DDBJ databases">
        <title>Draft genome sequences of ten Microbacterium spp. with emphasis on heavy metal contaminated environments.</title>
        <authorList>
            <person name="Corretto E."/>
        </authorList>
    </citation>
    <scope>NUCLEOTIDE SEQUENCE [LARGE SCALE GENOMIC DNA]</scope>
    <source>
        <strain evidence="5 7">DSM 23848</strain>
    </source>
</reference>
<dbReference type="GO" id="GO:0005829">
    <property type="term" value="C:cytosol"/>
    <property type="evidence" value="ECO:0007669"/>
    <property type="project" value="TreeGrafter"/>
</dbReference>
<keyword evidence="3" id="KW-0804">Transcription</keyword>
<dbReference type="InterPro" id="IPR019888">
    <property type="entry name" value="Tscrpt_reg_AsnC-like"/>
</dbReference>
<dbReference type="PANTHER" id="PTHR30154">
    <property type="entry name" value="LEUCINE-RESPONSIVE REGULATORY PROTEIN"/>
    <property type="match status" value="1"/>
</dbReference>
<evidence type="ECO:0000259" key="4">
    <source>
        <dbReference type="PROSITE" id="PS50956"/>
    </source>
</evidence>
<dbReference type="InterPro" id="IPR011008">
    <property type="entry name" value="Dimeric_a/b-barrel"/>
</dbReference>
<feature type="domain" description="HTH asnC-type" evidence="4">
    <location>
        <begin position="10"/>
        <end position="70"/>
    </location>
</feature>
<dbReference type="Pfam" id="PF13404">
    <property type="entry name" value="HTH_AsnC-type"/>
    <property type="match status" value="1"/>
</dbReference>
<dbReference type="Proteomes" id="UP000198877">
    <property type="component" value="Unassembled WGS sequence"/>
</dbReference>
<dbReference type="SMART" id="SM00344">
    <property type="entry name" value="HTH_ASNC"/>
    <property type="match status" value="1"/>
</dbReference>
<dbReference type="GO" id="GO:0043200">
    <property type="term" value="P:response to amino acid"/>
    <property type="evidence" value="ECO:0007669"/>
    <property type="project" value="TreeGrafter"/>
</dbReference>
<dbReference type="SUPFAM" id="SSF54909">
    <property type="entry name" value="Dimeric alpha+beta barrel"/>
    <property type="match status" value="1"/>
</dbReference>
<dbReference type="EMBL" id="FOYR01000002">
    <property type="protein sequence ID" value="SFR54409.1"/>
    <property type="molecule type" value="Genomic_DNA"/>
</dbReference>
<dbReference type="RefSeq" id="WP_045249008.1">
    <property type="nucleotide sequence ID" value="NZ_CBFSJS010000015.1"/>
</dbReference>
<reference evidence="6" key="2">
    <citation type="submission" date="2016-10" db="EMBL/GenBank/DDBJ databases">
        <authorList>
            <person name="de Groot N.N."/>
        </authorList>
    </citation>
    <scope>NUCLEOTIDE SEQUENCE [LARGE SCALE GENOMIC DNA]</scope>
    <source>
        <strain evidence="6">CL127</strain>
    </source>
</reference>
<accession>A0A0F0LAX5</accession>
<dbReference type="Gene3D" id="1.10.10.10">
    <property type="entry name" value="Winged helix-like DNA-binding domain superfamily/Winged helix DNA-binding domain"/>
    <property type="match status" value="1"/>
</dbReference>